<evidence type="ECO:0000313" key="2">
    <source>
        <dbReference type="Proteomes" id="UP000005496"/>
    </source>
</evidence>
<dbReference type="Proteomes" id="UP000005496">
    <property type="component" value="Unassembled WGS sequence"/>
</dbReference>
<evidence type="ECO:0000313" key="1">
    <source>
        <dbReference type="EMBL" id="EFI34884.1"/>
    </source>
</evidence>
<dbReference type="eggNOG" id="COG0438">
    <property type="taxonomic scope" value="Bacteria"/>
</dbReference>
<accession>D6SQ58</accession>
<comment type="caution">
    <text evidence="1">The sequence shown here is derived from an EMBL/GenBank/DDBJ whole genome shotgun (WGS) entry which is preliminary data.</text>
</comment>
<dbReference type="Pfam" id="PF19027">
    <property type="entry name" value="DUF5752"/>
    <property type="match status" value="1"/>
</dbReference>
<gene>
    <name evidence="1" type="ORF">Dthio_PD2275</name>
</gene>
<dbReference type="EMBL" id="ACJN02000002">
    <property type="protein sequence ID" value="EFI34884.1"/>
    <property type="molecule type" value="Genomic_DNA"/>
</dbReference>
<dbReference type="InterPro" id="IPR044036">
    <property type="entry name" value="DUF5752"/>
</dbReference>
<protein>
    <submittedName>
        <fullName evidence="1">Cytoplasmic protein</fullName>
    </submittedName>
</protein>
<keyword evidence="2" id="KW-1185">Reference proteome</keyword>
<dbReference type="AlphaFoldDB" id="D6SQ58"/>
<dbReference type="OrthoDB" id="264053at2"/>
<proteinExistence type="predicted"/>
<organism evidence="1 2">
    <name type="scientific">Desulfonatronospira thiodismutans ASO3-1</name>
    <dbReference type="NCBI Taxonomy" id="555779"/>
    <lineage>
        <taxon>Bacteria</taxon>
        <taxon>Pseudomonadati</taxon>
        <taxon>Thermodesulfobacteriota</taxon>
        <taxon>Desulfovibrionia</taxon>
        <taxon>Desulfovibrionales</taxon>
        <taxon>Desulfonatronovibrionaceae</taxon>
        <taxon>Desulfonatronospira</taxon>
    </lineage>
</organism>
<sequence>MNISNLSQPEPFALKDCALITIATGRKAHTLAELRDHIRDVNLDSVYHHFWGGLLGARFEEREFNNDFAVWCRRQLREQALAEQLAVIDPVEHRDLEDLRRELLETIEGRLDESETAHWLQAFRPFEFIRSQLVIFDTGTRLARPEALAEVIPELSTGTIFYHFIDARRRVPGGLDDFSYWLMGFEEPYFELRRGLAGIDPFFSSLSSIREEMTRVCLECRDRGDKS</sequence>
<reference evidence="1" key="1">
    <citation type="submission" date="2010-05" db="EMBL/GenBank/DDBJ databases">
        <title>The draft genome of Desulfonatronospira thiodismutans ASO3-1.</title>
        <authorList>
            <consortium name="US DOE Joint Genome Institute (JGI-PGF)"/>
            <person name="Lucas S."/>
            <person name="Copeland A."/>
            <person name="Lapidus A."/>
            <person name="Cheng J.-F."/>
            <person name="Bruce D."/>
            <person name="Goodwin L."/>
            <person name="Pitluck S."/>
            <person name="Chertkov O."/>
            <person name="Brettin T."/>
            <person name="Detter J.C."/>
            <person name="Han C."/>
            <person name="Land M.L."/>
            <person name="Hauser L."/>
            <person name="Kyrpides N."/>
            <person name="Mikhailova N."/>
            <person name="Muyzer G."/>
            <person name="Woyke T."/>
        </authorList>
    </citation>
    <scope>NUCLEOTIDE SEQUENCE [LARGE SCALE GENOMIC DNA]</scope>
    <source>
        <strain evidence="1">ASO3-1</strain>
    </source>
</reference>
<name>D6SQ58_9BACT</name>